<feature type="transmembrane region" description="Helical" evidence="1">
    <location>
        <begin position="237"/>
        <end position="257"/>
    </location>
</feature>
<dbReference type="AlphaFoldDB" id="A0A0J9T7K8"/>
<keyword evidence="1" id="KW-0472">Membrane</keyword>
<dbReference type="InterPro" id="IPR008780">
    <property type="entry name" value="Plasmodium_Vir"/>
</dbReference>
<accession>A0A0J9T7K8</accession>
<evidence type="ECO:0000256" key="1">
    <source>
        <dbReference type="SAM" id="Phobius"/>
    </source>
</evidence>
<dbReference type="Proteomes" id="UP000053776">
    <property type="component" value="Unassembled WGS sequence"/>
</dbReference>
<sequence>MDKDSIYKALKDLDSGTGAKLVSQSTSYIECNDTINNEQARSICLIFNSLLEKLCSIKSTETNSTLNEGDCKYLNYWLNVQLNSSKLNTSEIISGIFKKLNIKNKNCFKKETMIEKLSHIKKEDIQEMEILNNLYAIYSELNEIFFSSKGNQNSTCLNISNKCSDQYELAIKSCRKQNSDCYKALQNFKTTYELLTTTPVTGNACSSSDIKLFRPAEEILKENSLVTNVEQNRSSSVTPILVSTLGLSFSLIFLYMVRKLH</sequence>
<gene>
    <name evidence="2" type="ORF">PVMG_04851</name>
</gene>
<dbReference type="Pfam" id="PF05795">
    <property type="entry name" value="Plasmodium_Vir"/>
    <property type="match status" value="1"/>
</dbReference>
<dbReference type="OrthoDB" id="10324952at2759"/>
<keyword evidence="1" id="KW-0812">Transmembrane</keyword>
<dbReference type="EMBL" id="KQ235090">
    <property type="protein sequence ID" value="KMZ91079.1"/>
    <property type="molecule type" value="Genomic_DNA"/>
</dbReference>
<organism evidence="2 3">
    <name type="scientific">Plasmodium vivax Mauritania I</name>
    <dbReference type="NCBI Taxonomy" id="1035515"/>
    <lineage>
        <taxon>Eukaryota</taxon>
        <taxon>Sar</taxon>
        <taxon>Alveolata</taxon>
        <taxon>Apicomplexa</taxon>
        <taxon>Aconoidasida</taxon>
        <taxon>Haemosporida</taxon>
        <taxon>Plasmodiidae</taxon>
        <taxon>Plasmodium</taxon>
        <taxon>Plasmodium (Plasmodium)</taxon>
    </lineage>
</organism>
<evidence type="ECO:0008006" key="4">
    <source>
        <dbReference type="Google" id="ProtNLM"/>
    </source>
</evidence>
<evidence type="ECO:0000313" key="2">
    <source>
        <dbReference type="EMBL" id="KMZ91079.1"/>
    </source>
</evidence>
<protein>
    <recommendedName>
        <fullName evidence="4">PIR protein</fullName>
    </recommendedName>
</protein>
<proteinExistence type="predicted"/>
<evidence type="ECO:0000313" key="3">
    <source>
        <dbReference type="Proteomes" id="UP000053776"/>
    </source>
</evidence>
<reference evidence="2 3" key="1">
    <citation type="submission" date="2011-08" db="EMBL/GenBank/DDBJ databases">
        <title>The Genome Sequence of Plasmodium vivax Mauritania I.</title>
        <authorList>
            <consortium name="The Broad Institute Genome Sequencing Platform"/>
            <consortium name="The Broad Institute Genome Sequencing Center for Infectious Disease"/>
            <person name="Neafsey D."/>
            <person name="Carlton J."/>
            <person name="Barnwell J."/>
            <person name="Collins W."/>
            <person name="Escalante A."/>
            <person name="Mullikin J."/>
            <person name="Saul A."/>
            <person name="Guigo R."/>
            <person name="Camara F."/>
            <person name="Young S.K."/>
            <person name="Zeng Q."/>
            <person name="Gargeya S."/>
            <person name="Fitzgerald M."/>
            <person name="Haas B."/>
            <person name="Abouelleil A."/>
            <person name="Alvarado L."/>
            <person name="Arachchi H.M."/>
            <person name="Berlin A."/>
            <person name="Brown A."/>
            <person name="Chapman S.B."/>
            <person name="Chen Z."/>
            <person name="Dunbar C."/>
            <person name="Freedman E."/>
            <person name="Gearin G."/>
            <person name="Gellesch M."/>
            <person name="Goldberg J."/>
            <person name="Griggs A."/>
            <person name="Gujja S."/>
            <person name="Heiman D."/>
            <person name="Howarth C."/>
            <person name="Larson L."/>
            <person name="Lui A."/>
            <person name="MacDonald P.J.P."/>
            <person name="Montmayeur A."/>
            <person name="Murphy C."/>
            <person name="Neiman D."/>
            <person name="Pearson M."/>
            <person name="Priest M."/>
            <person name="Roberts A."/>
            <person name="Saif S."/>
            <person name="Shea T."/>
            <person name="Shenoy N."/>
            <person name="Sisk P."/>
            <person name="Stolte C."/>
            <person name="Sykes S."/>
            <person name="Wortman J."/>
            <person name="Nusbaum C."/>
            <person name="Birren B."/>
        </authorList>
    </citation>
    <scope>NUCLEOTIDE SEQUENCE [LARGE SCALE GENOMIC DNA]</scope>
    <source>
        <strain evidence="2 3">Mauritania I</strain>
    </source>
</reference>
<name>A0A0J9T7K8_PLAVI</name>
<keyword evidence="1" id="KW-1133">Transmembrane helix</keyword>